<feature type="compositionally biased region" description="Gly residues" evidence="1">
    <location>
        <begin position="80"/>
        <end position="92"/>
    </location>
</feature>
<accession>Q8S6Q0</accession>
<evidence type="ECO:0000313" key="3">
    <source>
        <dbReference type="Proteomes" id="UP000000763"/>
    </source>
</evidence>
<dbReference type="EMBL" id="AC092387">
    <property type="protein sequence ID" value="AAL82669.1"/>
    <property type="molecule type" value="Genomic_DNA"/>
</dbReference>
<feature type="compositionally biased region" description="Basic and acidic residues" evidence="1">
    <location>
        <begin position="174"/>
        <end position="188"/>
    </location>
</feature>
<organism evidence="2 3">
    <name type="scientific">Oryza sativa subsp. japonica</name>
    <name type="common">Rice</name>
    <dbReference type="NCBI Taxonomy" id="39947"/>
    <lineage>
        <taxon>Eukaryota</taxon>
        <taxon>Viridiplantae</taxon>
        <taxon>Streptophyta</taxon>
        <taxon>Embryophyta</taxon>
        <taxon>Tracheophyta</taxon>
        <taxon>Spermatophyta</taxon>
        <taxon>Magnoliopsida</taxon>
        <taxon>Liliopsida</taxon>
        <taxon>Poales</taxon>
        <taxon>Poaceae</taxon>
        <taxon>BOP clade</taxon>
        <taxon>Oryzoideae</taxon>
        <taxon>Oryzeae</taxon>
        <taxon>Oryzinae</taxon>
        <taxon>Oryza</taxon>
        <taxon>Oryza sativa</taxon>
    </lineage>
</organism>
<dbReference type="AlphaFoldDB" id="Q8S6Q0"/>
<protein>
    <submittedName>
        <fullName evidence="2">Uncharacterized protein</fullName>
    </submittedName>
</protein>
<feature type="region of interest" description="Disordered" evidence="1">
    <location>
        <begin position="154"/>
        <end position="188"/>
    </location>
</feature>
<dbReference type="Proteomes" id="UP000000763">
    <property type="component" value="Chromosome 10"/>
</dbReference>
<feature type="region of interest" description="Disordered" evidence="1">
    <location>
        <begin position="1"/>
        <end position="23"/>
    </location>
</feature>
<feature type="region of interest" description="Disordered" evidence="1">
    <location>
        <begin position="78"/>
        <end position="141"/>
    </location>
</feature>
<proteinExistence type="predicted"/>
<evidence type="ECO:0000256" key="1">
    <source>
        <dbReference type="SAM" id="MobiDB-lite"/>
    </source>
</evidence>
<feature type="compositionally biased region" description="Low complexity" evidence="1">
    <location>
        <begin position="120"/>
        <end position="132"/>
    </location>
</feature>
<evidence type="ECO:0000313" key="2">
    <source>
        <dbReference type="EMBL" id="AAL82669.1"/>
    </source>
</evidence>
<feature type="compositionally biased region" description="Basic and acidic residues" evidence="1">
    <location>
        <begin position="103"/>
        <end position="112"/>
    </location>
</feature>
<gene>
    <name evidence="2" type="ORF">OJ1004_F02.19</name>
</gene>
<reference evidence="3" key="1">
    <citation type="journal article" date="2005" name="Nature">
        <title>The map-based sequence of the rice genome.</title>
        <authorList>
            <consortium name="International rice genome sequencing project (IRGSP)"/>
            <person name="Matsumoto T."/>
            <person name="Wu J."/>
            <person name="Kanamori H."/>
            <person name="Katayose Y."/>
            <person name="Fujisawa M."/>
            <person name="Namiki N."/>
            <person name="Mizuno H."/>
            <person name="Yamamoto K."/>
            <person name="Antonio B.A."/>
            <person name="Baba T."/>
            <person name="Sakata K."/>
            <person name="Nagamura Y."/>
            <person name="Aoki H."/>
            <person name="Arikawa K."/>
            <person name="Arita K."/>
            <person name="Bito T."/>
            <person name="Chiden Y."/>
            <person name="Fujitsuka N."/>
            <person name="Fukunaka R."/>
            <person name="Hamada M."/>
            <person name="Harada C."/>
            <person name="Hayashi A."/>
            <person name="Hijishita S."/>
            <person name="Honda M."/>
            <person name="Hosokawa S."/>
            <person name="Ichikawa Y."/>
            <person name="Idonuma A."/>
            <person name="Iijima M."/>
            <person name="Ikeda M."/>
            <person name="Ikeno M."/>
            <person name="Ito K."/>
            <person name="Ito S."/>
            <person name="Ito T."/>
            <person name="Ito Y."/>
            <person name="Ito Y."/>
            <person name="Iwabuchi A."/>
            <person name="Kamiya K."/>
            <person name="Karasawa W."/>
            <person name="Kurita K."/>
            <person name="Katagiri S."/>
            <person name="Kikuta A."/>
            <person name="Kobayashi H."/>
            <person name="Kobayashi N."/>
            <person name="Machita K."/>
            <person name="Maehara T."/>
            <person name="Masukawa M."/>
            <person name="Mizubayashi T."/>
            <person name="Mukai Y."/>
            <person name="Nagasaki H."/>
            <person name="Nagata Y."/>
            <person name="Naito S."/>
            <person name="Nakashima M."/>
            <person name="Nakama Y."/>
            <person name="Nakamichi Y."/>
            <person name="Nakamura M."/>
            <person name="Meguro A."/>
            <person name="Negishi M."/>
            <person name="Ohta I."/>
            <person name="Ohta T."/>
            <person name="Okamoto M."/>
            <person name="Ono N."/>
            <person name="Saji S."/>
            <person name="Sakaguchi M."/>
            <person name="Sakai K."/>
            <person name="Shibata M."/>
            <person name="Shimokawa T."/>
            <person name="Song J."/>
            <person name="Takazaki Y."/>
            <person name="Terasawa K."/>
            <person name="Tsugane M."/>
            <person name="Tsuji K."/>
            <person name="Ueda S."/>
            <person name="Waki K."/>
            <person name="Yamagata H."/>
            <person name="Yamamoto M."/>
            <person name="Yamamoto S."/>
            <person name="Yamane H."/>
            <person name="Yoshiki S."/>
            <person name="Yoshihara R."/>
            <person name="Yukawa K."/>
            <person name="Zhong H."/>
            <person name="Yano M."/>
            <person name="Yuan Q."/>
            <person name="Ouyang S."/>
            <person name="Liu J."/>
            <person name="Jones K.M."/>
            <person name="Gansberger K."/>
            <person name="Moffat K."/>
            <person name="Hill J."/>
            <person name="Bera J."/>
            <person name="Fadrosh D."/>
            <person name="Jin S."/>
            <person name="Johri S."/>
            <person name="Kim M."/>
            <person name="Overton L."/>
            <person name="Reardon M."/>
            <person name="Tsitrin T."/>
            <person name="Vuong H."/>
            <person name="Weaver B."/>
            <person name="Ciecko A."/>
            <person name="Tallon L."/>
            <person name="Jackson J."/>
            <person name="Pai G."/>
            <person name="Aken S.V."/>
            <person name="Utterback T."/>
            <person name="Reidmuller S."/>
            <person name="Feldblyum T."/>
            <person name="Hsiao J."/>
            <person name="Zismann V."/>
            <person name="Iobst S."/>
            <person name="de Vazeille A.R."/>
            <person name="Buell C.R."/>
            <person name="Ying K."/>
            <person name="Li Y."/>
            <person name="Lu T."/>
            <person name="Huang Y."/>
            <person name="Zhao Q."/>
            <person name="Feng Q."/>
            <person name="Zhang L."/>
            <person name="Zhu J."/>
            <person name="Weng Q."/>
            <person name="Mu J."/>
            <person name="Lu Y."/>
            <person name="Fan D."/>
            <person name="Liu Y."/>
            <person name="Guan J."/>
            <person name="Zhang Y."/>
            <person name="Yu S."/>
            <person name="Liu X."/>
            <person name="Zhang Y."/>
            <person name="Hong G."/>
            <person name="Han B."/>
            <person name="Choisne N."/>
            <person name="Demange N."/>
            <person name="Orjeda G."/>
            <person name="Samain S."/>
            <person name="Cattolico L."/>
            <person name="Pelletier E."/>
            <person name="Couloux A."/>
            <person name="Segurens B."/>
            <person name="Wincker P."/>
            <person name="D'Hont A."/>
            <person name="Scarpelli C."/>
            <person name="Weissenbach J."/>
            <person name="Salanoubat M."/>
            <person name="Quetier F."/>
            <person name="Yu Y."/>
            <person name="Kim H.R."/>
            <person name="Rambo T."/>
            <person name="Currie J."/>
            <person name="Collura K."/>
            <person name="Luo M."/>
            <person name="Yang T."/>
            <person name="Ammiraju J.S.S."/>
            <person name="Engler F."/>
            <person name="Soderlund C."/>
            <person name="Wing R.A."/>
            <person name="Palmer L.E."/>
            <person name="de la Bastide M."/>
            <person name="Spiegel L."/>
            <person name="Nascimento L."/>
            <person name="Zutavern T."/>
            <person name="O'Shaughnessy A."/>
            <person name="Dike S."/>
            <person name="Dedhia N."/>
            <person name="Preston R."/>
            <person name="Balija V."/>
            <person name="McCombie W.R."/>
            <person name="Chow T."/>
            <person name="Chen H."/>
            <person name="Chung M."/>
            <person name="Chen C."/>
            <person name="Shaw J."/>
            <person name="Wu H."/>
            <person name="Hsiao K."/>
            <person name="Chao Y."/>
            <person name="Chu M."/>
            <person name="Cheng C."/>
            <person name="Hour A."/>
            <person name="Lee P."/>
            <person name="Lin S."/>
            <person name="Lin Y."/>
            <person name="Liou J."/>
            <person name="Liu S."/>
            <person name="Hsing Y."/>
            <person name="Raghuvanshi S."/>
            <person name="Mohanty A."/>
            <person name="Bharti A.K."/>
            <person name="Gaur A."/>
            <person name="Gupta V."/>
            <person name="Kumar D."/>
            <person name="Ravi V."/>
            <person name="Vij S."/>
            <person name="Kapur A."/>
            <person name="Khurana P."/>
            <person name="Khurana P."/>
            <person name="Khurana J.P."/>
            <person name="Tyagi A.K."/>
            <person name="Gaikwad K."/>
            <person name="Singh A."/>
            <person name="Dalal V."/>
            <person name="Srivastava S."/>
            <person name="Dixit A."/>
            <person name="Pal A.K."/>
            <person name="Ghazi I.A."/>
            <person name="Yadav M."/>
            <person name="Pandit A."/>
            <person name="Bhargava A."/>
            <person name="Sureshbabu K."/>
            <person name="Batra K."/>
            <person name="Sharma T.R."/>
            <person name="Mohapatra T."/>
            <person name="Singh N.K."/>
            <person name="Messing J."/>
            <person name="Nelson A.B."/>
            <person name="Fuks G."/>
            <person name="Kavchok S."/>
            <person name="Keizer G."/>
            <person name="Linton E."/>
            <person name="Llaca V."/>
            <person name="Song R."/>
            <person name="Tanyolac B."/>
            <person name="Young S."/>
            <person name="Ho-Il K."/>
            <person name="Hahn J.H."/>
            <person name="Sangsakoo G."/>
            <person name="Vanavichit A."/>
            <person name="de Mattos Luiz.A.T."/>
            <person name="Zimmer P.D."/>
            <person name="Malone G."/>
            <person name="Dellagostin O."/>
            <person name="de Oliveira A.C."/>
            <person name="Bevan M."/>
            <person name="Bancroft I."/>
            <person name="Minx P."/>
            <person name="Cordum H."/>
            <person name="Wilson R."/>
            <person name="Cheng Z."/>
            <person name="Jin W."/>
            <person name="Jiang J."/>
            <person name="Leong S.A."/>
            <person name="Iwama H."/>
            <person name="Gojobori T."/>
            <person name="Itoh T."/>
            <person name="Niimura Y."/>
            <person name="Fujii Y."/>
            <person name="Habara T."/>
            <person name="Sakai H."/>
            <person name="Sato Y."/>
            <person name="Wilson G."/>
            <person name="Kumar K."/>
            <person name="McCouch S."/>
            <person name="Juretic N."/>
            <person name="Hoen D."/>
            <person name="Wright S."/>
            <person name="Bruskiewich R."/>
            <person name="Bureau T."/>
            <person name="Miyao A."/>
            <person name="Hirochika H."/>
            <person name="Nishikawa T."/>
            <person name="Kadowaki K."/>
            <person name="Sugiura M."/>
            <person name="Burr B."/>
            <person name="Sasaki T."/>
        </authorList>
    </citation>
    <scope>NUCLEOTIDE SEQUENCE [LARGE SCALE GENOMIC DNA]</scope>
    <source>
        <strain evidence="3">cv. Nipponbare</strain>
    </source>
</reference>
<reference evidence="3" key="2">
    <citation type="journal article" date="2008" name="Nucleic Acids Res.">
        <title>The rice annotation project database (RAP-DB): 2008 update.</title>
        <authorList>
            <consortium name="The rice annotation project (RAP)"/>
        </authorList>
    </citation>
    <scope>GENOME REANNOTATION</scope>
    <source>
        <strain evidence="3">cv. Nipponbare</strain>
    </source>
</reference>
<name>Q8S6Q0_ORYSJ</name>
<sequence length="242" mass="24924">MEGRAGATTPSSHKNPKINRNNDIIITYTNNKYTTNNNGGSGRGDVGGVRQIPLAGSPVGATNVVAATGSKGEAAAAAGGSAGEAWGRGGVTSLGAEGEDEGVENRWIHPPEKPPPNPPARNNTAAASAGFASGSRRCHSHRRIQPTGAVNAIAAASSATDKGETRRVGAGMRGSDREGERGTGERRRRVDKDAFIHSRCSLSADAWWVGEEMGRAALTLVVEKRHDGGEGGGVPERESVVG</sequence>